<dbReference type="Pfam" id="PF06542">
    <property type="entry name" value="PHA-1"/>
    <property type="match status" value="1"/>
</dbReference>
<name>A0A2G5SMD1_9PELO</name>
<evidence type="ECO:0000313" key="1">
    <source>
        <dbReference type="EMBL" id="PIC16079.1"/>
    </source>
</evidence>
<reference evidence="2" key="1">
    <citation type="submission" date="2017-10" db="EMBL/GenBank/DDBJ databases">
        <title>Rapid genome shrinkage in a self-fertile nematode reveals novel sperm competition proteins.</title>
        <authorList>
            <person name="Yin D."/>
            <person name="Schwarz E.M."/>
            <person name="Thomas C.G."/>
            <person name="Felde R.L."/>
            <person name="Korf I.F."/>
            <person name="Cutter A.D."/>
            <person name="Schartner C.M."/>
            <person name="Ralston E.J."/>
            <person name="Meyer B.J."/>
            <person name="Haag E.S."/>
        </authorList>
    </citation>
    <scope>NUCLEOTIDE SEQUENCE [LARGE SCALE GENOMIC DNA]</scope>
    <source>
        <strain evidence="2">JU1422</strain>
    </source>
</reference>
<sequence>MTTEKNYHRYLRHTEDVQDFFTLKPKWPPKIIELSQEQKNIQSCFGNDIIMARIMEHAVDWSFRTNNSAKDILAWRTVSKCWSDPVLSEFRRRSRTNKVLICSSYRDRLSYSDAVRNFDTLPEKTQQKYYRLFINNYWVRLSELSNFFKFNNYHPINNDAELQVLDICTKNPHLNQILHKEIIGTLYGAKKSYLKKIFGMKLLCDGCEMCIDFADQCEEHDFVTMKKLEKGFPDGKIFRNIGVAIKDQNEIIQRCIDASEDMESCLKIMANLIKNNITAENITFTQDRLSEAIWPGEVFQVFIRQWSAKSIEMNLCFDDSDPENKTIVGRFSEFSLMEKRPNHPETALNWSAVSIERLAERHGFEHMVSAFRKVVPSKKLYLDNIWICLDVPDEWPYPNTGYAQELVMQEITNYATDENLSNFELELTIPDHATFDVGKLCNTLNLLGRSWEIQETIYGKDLGCRCGRRSATYKMANNRTQGWLIISMTEYIPDHPYRCHSGDPHPIEYVVELEDEEFEEFDEFEE</sequence>
<protein>
    <submittedName>
        <fullName evidence="1">Uncharacterized protein</fullName>
    </submittedName>
</protein>
<dbReference type="Proteomes" id="UP000230233">
    <property type="component" value="Chromosome X"/>
</dbReference>
<gene>
    <name evidence="1" type="primary">Cnig_chr_X.g22811</name>
    <name evidence="1" type="ORF">B9Z55_022811</name>
</gene>
<dbReference type="EMBL" id="PDUG01000006">
    <property type="protein sequence ID" value="PIC16079.1"/>
    <property type="molecule type" value="Genomic_DNA"/>
</dbReference>
<comment type="caution">
    <text evidence="1">The sequence shown here is derived from an EMBL/GenBank/DDBJ whole genome shotgun (WGS) entry which is preliminary data.</text>
</comment>
<organism evidence="1 2">
    <name type="scientific">Caenorhabditis nigoni</name>
    <dbReference type="NCBI Taxonomy" id="1611254"/>
    <lineage>
        <taxon>Eukaryota</taxon>
        <taxon>Metazoa</taxon>
        <taxon>Ecdysozoa</taxon>
        <taxon>Nematoda</taxon>
        <taxon>Chromadorea</taxon>
        <taxon>Rhabditida</taxon>
        <taxon>Rhabditina</taxon>
        <taxon>Rhabditomorpha</taxon>
        <taxon>Rhabditoidea</taxon>
        <taxon>Rhabditidae</taxon>
        <taxon>Peloderinae</taxon>
        <taxon>Caenorhabditis</taxon>
    </lineage>
</organism>
<dbReference type="OrthoDB" id="5889796at2759"/>
<dbReference type="AlphaFoldDB" id="A0A2G5SMD1"/>
<dbReference type="InterPro" id="IPR009497">
    <property type="entry name" value="Regulator_protein_PHA-1"/>
</dbReference>
<keyword evidence="2" id="KW-1185">Reference proteome</keyword>
<proteinExistence type="predicted"/>
<accession>A0A2G5SMD1</accession>
<evidence type="ECO:0000313" key="2">
    <source>
        <dbReference type="Proteomes" id="UP000230233"/>
    </source>
</evidence>